<dbReference type="Gene3D" id="3.30.470.30">
    <property type="entry name" value="DNA ligase/mRNA capping enzyme"/>
    <property type="match status" value="1"/>
</dbReference>
<comment type="cofactor">
    <cofactor evidence="1">
        <name>Mn(2+)</name>
        <dbReference type="ChEBI" id="CHEBI:29035"/>
    </cofactor>
</comment>
<keyword evidence="18" id="KW-0511">Multifunctional enzyme</keyword>
<dbReference type="Gene3D" id="3.90.920.10">
    <property type="entry name" value="DNA primase, PRIM domain"/>
    <property type="match status" value="1"/>
</dbReference>
<dbReference type="InterPro" id="IPR012310">
    <property type="entry name" value="DNA_ligase_ATP-dep_cent"/>
</dbReference>
<gene>
    <name evidence="25" type="primary">ligD</name>
    <name evidence="25" type="ORF">J3A84_01010</name>
</gene>
<proteinExistence type="inferred from homology"/>
<dbReference type="InterPro" id="IPR033651">
    <property type="entry name" value="PaeLigD_Pol-like"/>
</dbReference>
<dbReference type="CDD" id="cd07906">
    <property type="entry name" value="Adenylation_DNA_ligase_LigD_LigC"/>
    <property type="match status" value="1"/>
</dbReference>
<keyword evidence="9" id="KW-0227">DNA damage</keyword>
<evidence type="ECO:0000256" key="2">
    <source>
        <dbReference type="ARBA" id="ARBA00012727"/>
    </source>
</evidence>
<keyword evidence="6" id="KW-0540">Nuclease</keyword>
<dbReference type="NCBIfam" id="TIGR02778">
    <property type="entry name" value="ligD_pol"/>
    <property type="match status" value="1"/>
</dbReference>
<dbReference type="InterPro" id="IPR012340">
    <property type="entry name" value="NA-bd_OB-fold"/>
</dbReference>
<comment type="similarity">
    <text evidence="22">In the N-terminal section; belongs to the LigD polymerase family.</text>
</comment>
<evidence type="ECO:0000256" key="1">
    <source>
        <dbReference type="ARBA" id="ARBA00001936"/>
    </source>
</evidence>
<dbReference type="Pfam" id="PF04679">
    <property type="entry name" value="DNA_ligase_A_C"/>
    <property type="match status" value="1"/>
</dbReference>
<comment type="catalytic activity">
    <reaction evidence="20">
        <text>ATP + (deoxyribonucleotide)n-3'-hydroxyl + 5'-phospho-(deoxyribonucleotide)m = (deoxyribonucleotide)n+m + AMP + diphosphate.</text>
        <dbReference type="EC" id="6.5.1.1"/>
    </reaction>
</comment>
<dbReference type="InterPro" id="IPR014145">
    <property type="entry name" value="LigD_pol_dom"/>
</dbReference>
<dbReference type="SUPFAM" id="SSF56091">
    <property type="entry name" value="DNA ligase/mRNA capping enzyme, catalytic domain"/>
    <property type="match status" value="1"/>
</dbReference>
<dbReference type="InterPro" id="IPR052171">
    <property type="entry name" value="NHEJ_LigD"/>
</dbReference>
<dbReference type="Pfam" id="PF01068">
    <property type="entry name" value="DNA_ligase_A_M"/>
    <property type="match status" value="1"/>
</dbReference>
<dbReference type="SUPFAM" id="SSF50249">
    <property type="entry name" value="Nucleic acid-binding proteins"/>
    <property type="match status" value="1"/>
</dbReference>
<evidence type="ECO:0000256" key="9">
    <source>
        <dbReference type="ARBA" id="ARBA00022763"/>
    </source>
</evidence>
<keyword evidence="11" id="KW-0269">Exonuclease</keyword>
<evidence type="ECO:0000256" key="12">
    <source>
        <dbReference type="ARBA" id="ARBA00022840"/>
    </source>
</evidence>
<dbReference type="PROSITE" id="PS50160">
    <property type="entry name" value="DNA_LIGASE_A3"/>
    <property type="match status" value="1"/>
</dbReference>
<keyword evidence="14" id="KW-0238">DNA-binding</keyword>
<keyword evidence="15" id="KW-0233">DNA recombination</keyword>
<evidence type="ECO:0000256" key="14">
    <source>
        <dbReference type="ARBA" id="ARBA00023125"/>
    </source>
</evidence>
<dbReference type="Proteomes" id="UP000664218">
    <property type="component" value="Unassembled WGS sequence"/>
</dbReference>
<dbReference type="GO" id="GO:0004527">
    <property type="term" value="F:exonuclease activity"/>
    <property type="evidence" value="ECO:0007669"/>
    <property type="project" value="UniProtKB-KW"/>
</dbReference>
<evidence type="ECO:0000256" key="5">
    <source>
        <dbReference type="ARBA" id="ARBA00022695"/>
    </source>
</evidence>
<evidence type="ECO:0000256" key="6">
    <source>
        <dbReference type="ARBA" id="ARBA00022722"/>
    </source>
</evidence>
<keyword evidence="17" id="KW-0464">Manganese</keyword>
<keyword evidence="7" id="KW-0479">Metal-binding</keyword>
<dbReference type="InterPro" id="IPR012309">
    <property type="entry name" value="DNA_ligase_ATP-dep_C"/>
</dbReference>
<dbReference type="CDD" id="cd07971">
    <property type="entry name" value="OBF_DNA_ligase_LigD"/>
    <property type="match status" value="1"/>
</dbReference>
<dbReference type="EMBL" id="JAFNJU010000001">
    <property type="protein sequence ID" value="MBO1263619.1"/>
    <property type="molecule type" value="Genomic_DNA"/>
</dbReference>
<dbReference type="Pfam" id="PF21686">
    <property type="entry name" value="LigD_Prim-Pol"/>
    <property type="match status" value="1"/>
</dbReference>
<dbReference type="RefSeq" id="WP_207598133.1">
    <property type="nucleotide sequence ID" value="NZ_JAFNJU010000001.1"/>
</dbReference>
<evidence type="ECO:0000256" key="4">
    <source>
        <dbReference type="ARBA" id="ARBA00022679"/>
    </source>
</evidence>
<evidence type="ECO:0000256" key="7">
    <source>
        <dbReference type="ARBA" id="ARBA00022723"/>
    </source>
</evidence>
<evidence type="ECO:0000256" key="23">
    <source>
        <dbReference type="SAM" id="MobiDB-lite"/>
    </source>
</evidence>
<comment type="similarity">
    <text evidence="21">In the C-terminal section; belongs to the ATP-dependent DNA ligase family.</text>
</comment>
<keyword evidence="16" id="KW-0234">DNA repair</keyword>
<feature type="compositionally biased region" description="Basic and acidic residues" evidence="23">
    <location>
        <begin position="1"/>
        <end position="28"/>
    </location>
</feature>
<organism evidence="25 26">
    <name type="scientific">Proteiniclasticum aestuarii</name>
    <dbReference type="NCBI Taxonomy" id="2817862"/>
    <lineage>
        <taxon>Bacteria</taxon>
        <taxon>Bacillati</taxon>
        <taxon>Bacillota</taxon>
        <taxon>Clostridia</taxon>
        <taxon>Eubacteriales</taxon>
        <taxon>Clostridiaceae</taxon>
        <taxon>Proteiniclasticum</taxon>
    </lineage>
</organism>
<dbReference type="Gene3D" id="2.40.50.140">
    <property type="entry name" value="Nucleic acid-binding proteins"/>
    <property type="match status" value="1"/>
</dbReference>
<feature type="compositionally biased region" description="Basic and acidic residues" evidence="23">
    <location>
        <begin position="511"/>
        <end position="524"/>
    </location>
</feature>
<dbReference type="GO" id="GO:0005524">
    <property type="term" value="F:ATP binding"/>
    <property type="evidence" value="ECO:0007669"/>
    <property type="project" value="UniProtKB-KW"/>
</dbReference>
<dbReference type="Pfam" id="PF13298">
    <property type="entry name" value="LigD_N"/>
    <property type="match status" value="1"/>
</dbReference>
<dbReference type="PANTHER" id="PTHR42705:SF2">
    <property type="entry name" value="BIFUNCTIONAL NON-HOMOLOGOUS END JOINING PROTEIN LIGD"/>
    <property type="match status" value="1"/>
</dbReference>
<dbReference type="GO" id="GO:0046872">
    <property type="term" value="F:metal ion binding"/>
    <property type="evidence" value="ECO:0007669"/>
    <property type="project" value="UniProtKB-KW"/>
</dbReference>
<feature type="domain" description="ATP-dependent DNA ligase family profile" evidence="24">
    <location>
        <begin position="303"/>
        <end position="419"/>
    </location>
</feature>
<dbReference type="InterPro" id="IPR014146">
    <property type="entry name" value="LigD_ligase_dom"/>
</dbReference>
<dbReference type="AlphaFoldDB" id="A0A939H3T4"/>
<keyword evidence="13" id="KW-0239">DNA-directed DNA polymerase</keyword>
<dbReference type="EC" id="6.5.1.1" evidence="2"/>
<comment type="caution">
    <text evidence="25">The sequence shown here is derived from an EMBL/GenBank/DDBJ whole genome shotgun (WGS) entry which is preliminary data.</text>
</comment>
<dbReference type="CDD" id="cd04862">
    <property type="entry name" value="PaeLigD_Pol_like"/>
    <property type="match status" value="1"/>
</dbReference>
<evidence type="ECO:0000256" key="16">
    <source>
        <dbReference type="ARBA" id="ARBA00023204"/>
    </source>
</evidence>
<evidence type="ECO:0000256" key="19">
    <source>
        <dbReference type="ARBA" id="ARBA00029943"/>
    </source>
</evidence>
<dbReference type="GO" id="GO:0003887">
    <property type="term" value="F:DNA-directed DNA polymerase activity"/>
    <property type="evidence" value="ECO:0007669"/>
    <property type="project" value="UniProtKB-KW"/>
</dbReference>
<keyword evidence="3 25" id="KW-0436">Ligase</keyword>
<dbReference type="GO" id="GO:0006310">
    <property type="term" value="P:DNA recombination"/>
    <property type="evidence" value="ECO:0007669"/>
    <property type="project" value="UniProtKB-KW"/>
</dbReference>
<reference evidence="25" key="1">
    <citation type="submission" date="2021-03" db="EMBL/GenBank/DDBJ databases">
        <title>Proteiniclasticum marinus sp. nov., isolated from tidal flat sediment.</title>
        <authorList>
            <person name="Namirimu T."/>
            <person name="Yang J.-A."/>
            <person name="Yang S.-H."/>
            <person name="Kim Y.-J."/>
            <person name="Kwon K.K."/>
        </authorList>
    </citation>
    <scope>NUCLEOTIDE SEQUENCE</scope>
    <source>
        <strain evidence="25">SCR006</strain>
    </source>
</reference>
<evidence type="ECO:0000256" key="21">
    <source>
        <dbReference type="ARBA" id="ARBA00049981"/>
    </source>
</evidence>
<evidence type="ECO:0000256" key="22">
    <source>
        <dbReference type="ARBA" id="ARBA00049990"/>
    </source>
</evidence>
<keyword evidence="8" id="KW-0547">Nucleotide-binding</keyword>
<evidence type="ECO:0000256" key="11">
    <source>
        <dbReference type="ARBA" id="ARBA00022839"/>
    </source>
</evidence>
<dbReference type="GO" id="GO:0003910">
    <property type="term" value="F:DNA ligase (ATP) activity"/>
    <property type="evidence" value="ECO:0007669"/>
    <property type="project" value="UniProtKB-EC"/>
</dbReference>
<dbReference type="NCBIfam" id="TIGR02777">
    <property type="entry name" value="LigD_PE_dom"/>
    <property type="match status" value="1"/>
</dbReference>
<keyword evidence="5" id="KW-0548">Nucleotidyltransferase</keyword>
<feature type="region of interest" description="Disordered" evidence="23">
    <location>
        <begin position="511"/>
        <end position="549"/>
    </location>
</feature>
<evidence type="ECO:0000256" key="20">
    <source>
        <dbReference type="ARBA" id="ARBA00034003"/>
    </source>
</evidence>
<evidence type="ECO:0000256" key="3">
    <source>
        <dbReference type="ARBA" id="ARBA00022598"/>
    </source>
</evidence>
<accession>A0A939H3T4</accession>
<dbReference type="GO" id="GO:0006281">
    <property type="term" value="P:DNA repair"/>
    <property type="evidence" value="ECO:0007669"/>
    <property type="project" value="UniProtKB-KW"/>
</dbReference>
<keyword evidence="12" id="KW-0067">ATP-binding</keyword>
<keyword evidence="26" id="KW-1185">Reference proteome</keyword>
<evidence type="ECO:0000313" key="25">
    <source>
        <dbReference type="EMBL" id="MBO1263619.1"/>
    </source>
</evidence>
<dbReference type="NCBIfam" id="TIGR02779">
    <property type="entry name" value="NHEJ_ligase_lig"/>
    <property type="match status" value="1"/>
</dbReference>
<keyword evidence="4" id="KW-0808">Transferase</keyword>
<keyword evidence="10" id="KW-0378">Hydrolase</keyword>
<protein>
    <recommendedName>
        <fullName evidence="2">DNA ligase (ATP)</fullName>
        <ecNumber evidence="2">6.5.1.1</ecNumber>
    </recommendedName>
    <alternativeName>
        <fullName evidence="19">NHEJ DNA polymerase</fullName>
    </alternativeName>
</protein>
<evidence type="ECO:0000256" key="8">
    <source>
        <dbReference type="ARBA" id="ARBA00022741"/>
    </source>
</evidence>
<evidence type="ECO:0000256" key="10">
    <source>
        <dbReference type="ARBA" id="ARBA00022801"/>
    </source>
</evidence>
<evidence type="ECO:0000256" key="17">
    <source>
        <dbReference type="ARBA" id="ARBA00023211"/>
    </source>
</evidence>
<name>A0A939H3T4_9CLOT</name>
<dbReference type="InterPro" id="IPR014144">
    <property type="entry name" value="LigD_PE_domain"/>
</dbReference>
<evidence type="ECO:0000313" key="26">
    <source>
        <dbReference type="Proteomes" id="UP000664218"/>
    </source>
</evidence>
<sequence length="836" mass="96779">MSDKLESYNKKRDFRKTEEPSGKEEKSGKKLRFVVQKHDASRLHYDFRIEWDGVLLSWAVPKGPSYNPKERRLAVEVEPHPVSYRDFEGTIPEKEYGGGTVMLFDEGYWEPQEEMEKNLKEGSIKMILHGERLKGKWTLVRMKAKEEEENRNWLLIKEKDELVQEQDGISQFKTSVRTGRTMEEIALEKRPAKQAKEKKLPFQEYTLQLAKLEKEVPENGEWVYELKYDGYRITAEIEGGQVRLLTRNQKDYTEKFPVVAEALKEMAGTRNMILDGEIVVLDDNGRSDFQKLQRYLKHPGGKNITYILFDLLALGEKDYRSQELLKRKKELKKLLAEEHPHLHYSEHTDGEGGEILKAACEADMEGIIGKRADSPYAGSRNGDWIKVKCEKRQEFVIGGYTSSDKRSKGISSLLLGVYEKEELVYAGRTGTGFSQKQRKELEGKFSSILRKTPPFRDAPEERSGEEIFWVTPKLIAEVRFQEWTDEHLLRQASFKGLREDKNPFDVIREKAASREASEKGKEPMKLITPDEADGQRKGTRGNKKKERESITVKGIRISSPDKDMYDGDQITKEEVARYYHLVSERMIPYVSERVLSIMRCPDGIGECFYQKHLDQIGKGLEKIEITEKDGDREDYVYIGSEEGVLSAVQMGTLEFHIWGSTVDKLEFPDMIVFDLDPAEGMKVDKVREGVRDMKKILDELSLTSFLKTSGGKGYHVVVPVNRTADWDRVRDFAKLCAQAMEERWPEKYTSNMRKEKRKGKIFIDWVRNGRSATSVAPYSLRARKGAPVSVPIFWEELDEITPNQIKLRDIEERLEKEDPWKDFFKVHQGIRGQMDE</sequence>
<dbReference type="Gene3D" id="3.30.1490.70">
    <property type="match status" value="1"/>
</dbReference>
<feature type="region of interest" description="Disordered" evidence="23">
    <location>
        <begin position="1"/>
        <end position="29"/>
    </location>
</feature>
<evidence type="ECO:0000256" key="15">
    <source>
        <dbReference type="ARBA" id="ARBA00023172"/>
    </source>
</evidence>
<dbReference type="GO" id="GO:0003677">
    <property type="term" value="F:DNA binding"/>
    <property type="evidence" value="ECO:0007669"/>
    <property type="project" value="UniProtKB-KW"/>
</dbReference>
<dbReference type="InterPro" id="IPR014143">
    <property type="entry name" value="NHEJ_ligase_prk"/>
</dbReference>
<evidence type="ECO:0000259" key="24">
    <source>
        <dbReference type="PROSITE" id="PS50160"/>
    </source>
</evidence>
<dbReference type="PANTHER" id="PTHR42705">
    <property type="entry name" value="BIFUNCTIONAL NON-HOMOLOGOUS END JOINING PROTEIN LIGD"/>
    <property type="match status" value="1"/>
</dbReference>
<dbReference type="NCBIfam" id="TIGR02776">
    <property type="entry name" value="NHEJ_ligase_prk"/>
    <property type="match status" value="1"/>
</dbReference>
<evidence type="ECO:0000256" key="18">
    <source>
        <dbReference type="ARBA" id="ARBA00023268"/>
    </source>
</evidence>
<evidence type="ECO:0000256" key="13">
    <source>
        <dbReference type="ARBA" id="ARBA00022932"/>
    </source>
</evidence>